<name>A0A7S2Y365_9STRA</name>
<feature type="region of interest" description="Disordered" evidence="1">
    <location>
        <begin position="75"/>
        <end position="136"/>
    </location>
</feature>
<reference evidence="2" key="1">
    <citation type="submission" date="2021-01" db="EMBL/GenBank/DDBJ databases">
        <authorList>
            <person name="Corre E."/>
            <person name="Pelletier E."/>
            <person name="Niang G."/>
            <person name="Scheremetjew M."/>
            <person name="Finn R."/>
            <person name="Kale V."/>
            <person name="Holt S."/>
            <person name="Cochrane G."/>
            <person name="Meng A."/>
            <person name="Brown T."/>
            <person name="Cohen L."/>
        </authorList>
    </citation>
    <scope>NUCLEOTIDE SEQUENCE</scope>
    <source>
        <strain evidence="2">CCMP125</strain>
    </source>
</reference>
<proteinExistence type="predicted"/>
<feature type="compositionally biased region" description="Polar residues" evidence="1">
    <location>
        <begin position="82"/>
        <end position="106"/>
    </location>
</feature>
<protein>
    <submittedName>
        <fullName evidence="2">Uncharacterized protein</fullName>
    </submittedName>
</protein>
<dbReference type="EMBL" id="HBHT01005616">
    <property type="protein sequence ID" value="CAD9947402.1"/>
    <property type="molecule type" value="Transcribed_RNA"/>
</dbReference>
<evidence type="ECO:0000313" key="2">
    <source>
        <dbReference type="EMBL" id="CAD9947402.1"/>
    </source>
</evidence>
<organism evidence="2">
    <name type="scientific">Entomoneis paludosa</name>
    <dbReference type="NCBI Taxonomy" id="265537"/>
    <lineage>
        <taxon>Eukaryota</taxon>
        <taxon>Sar</taxon>
        <taxon>Stramenopiles</taxon>
        <taxon>Ochrophyta</taxon>
        <taxon>Bacillariophyta</taxon>
        <taxon>Bacillariophyceae</taxon>
        <taxon>Bacillariophycidae</taxon>
        <taxon>Entomoneidaceae</taxon>
        <taxon>Entomoneis</taxon>
    </lineage>
</organism>
<gene>
    <name evidence="2" type="ORF">APAL1065_LOCUS3721</name>
</gene>
<dbReference type="AlphaFoldDB" id="A0A7S2Y365"/>
<feature type="compositionally biased region" description="Basic and acidic residues" evidence="1">
    <location>
        <begin position="120"/>
        <end position="135"/>
    </location>
</feature>
<evidence type="ECO:0000256" key="1">
    <source>
        <dbReference type="SAM" id="MobiDB-lite"/>
    </source>
</evidence>
<accession>A0A7S2Y365</accession>
<sequence length="151" mass="16853">MTIMEQQEFSAEPHLEPLRHQATHDNCFALAMALLLGQNDDVMVCRDVGSFLLGTRRWTPRCFFHNPAVQLASMHDQPGRIPTNSMVSPFQDKQPSASKVRSSPSRRNYKGSPAAVLRGQAEKKGEDGPCRDGTFRKHGSFFLFATEESSS</sequence>